<proteinExistence type="predicted"/>
<feature type="non-terminal residue" evidence="1">
    <location>
        <position position="1"/>
    </location>
</feature>
<accession>A0AAV0KRN1</accession>
<name>A0AAV0KRN1_9ROSI</name>
<dbReference type="AlphaFoldDB" id="A0AAV0KRN1"/>
<protein>
    <submittedName>
        <fullName evidence="1">Uncharacterized protein</fullName>
    </submittedName>
</protein>
<organism evidence="1 2">
    <name type="scientific">Linum tenue</name>
    <dbReference type="NCBI Taxonomy" id="586396"/>
    <lineage>
        <taxon>Eukaryota</taxon>
        <taxon>Viridiplantae</taxon>
        <taxon>Streptophyta</taxon>
        <taxon>Embryophyta</taxon>
        <taxon>Tracheophyta</taxon>
        <taxon>Spermatophyta</taxon>
        <taxon>Magnoliopsida</taxon>
        <taxon>eudicotyledons</taxon>
        <taxon>Gunneridae</taxon>
        <taxon>Pentapetalae</taxon>
        <taxon>rosids</taxon>
        <taxon>fabids</taxon>
        <taxon>Malpighiales</taxon>
        <taxon>Linaceae</taxon>
        <taxon>Linum</taxon>
    </lineage>
</organism>
<sequence length="157" mass="18334">WIQRYRLRGRSIWDLSSSQTGSWIWRRLLAARGWFQYRFATTSAGEVTWEGKVMARFSIQQVFAAFFGGSSWPSSWDDLLKWICSIAKQGGKGQVKSALWCWCLSIIWKERCLRIFQSSKRDCRLLIQQLVEDFNFYAMGNVNFLIEIRAIPSSVVC</sequence>
<evidence type="ECO:0000313" key="2">
    <source>
        <dbReference type="Proteomes" id="UP001154282"/>
    </source>
</evidence>
<keyword evidence="2" id="KW-1185">Reference proteome</keyword>
<reference evidence="1" key="1">
    <citation type="submission" date="2022-08" db="EMBL/GenBank/DDBJ databases">
        <authorList>
            <person name="Gutierrez-Valencia J."/>
        </authorList>
    </citation>
    <scope>NUCLEOTIDE SEQUENCE</scope>
</reference>
<dbReference type="EMBL" id="CAMGYJ010000005">
    <property type="protein sequence ID" value="CAI0424947.1"/>
    <property type="molecule type" value="Genomic_DNA"/>
</dbReference>
<gene>
    <name evidence="1" type="ORF">LITE_LOCUS20137</name>
</gene>
<dbReference type="Proteomes" id="UP001154282">
    <property type="component" value="Unassembled WGS sequence"/>
</dbReference>
<evidence type="ECO:0000313" key="1">
    <source>
        <dbReference type="EMBL" id="CAI0424947.1"/>
    </source>
</evidence>
<comment type="caution">
    <text evidence="1">The sequence shown here is derived from an EMBL/GenBank/DDBJ whole genome shotgun (WGS) entry which is preliminary data.</text>
</comment>